<evidence type="ECO:0000313" key="2">
    <source>
        <dbReference type="Proteomes" id="UP000492820"/>
    </source>
</evidence>
<reference evidence="1" key="2">
    <citation type="submission" date="2014-06" db="EMBL/GenBank/DDBJ databases">
        <authorList>
            <person name="Aslett M."/>
        </authorList>
    </citation>
    <scope>NUCLEOTIDE SEQUENCE</scope>
</reference>
<name>A0A068WFA4_ECHGR</name>
<reference evidence="3" key="3">
    <citation type="submission" date="2020-10" db="UniProtKB">
        <authorList>
            <consortium name="WormBaseParasite"/>
        </authorList>
    </citation>
    <scope>IDENTIFICATION</scope>
</reference>
<dbReference type="Proteomes" id="UP000492820">
    <property type="component" value="Unassembled WGS sequence"/>
</dbReference>
<organism evidence="1">
    <name type="scientific">Echinococcus granulosus</name>
    <name type="common">Hydatid tapeworm</name>
    <dbReference type="NCBI Taxonomy" id="6210"/>
    <lineage>
        <taxon>Eukaryota</taxon>
        <taxon>Metazoa</taxon>
        <taxon>Spiralia</taxon>
        <taxon>Lophotrochozoa</taxon>
        <taxon>Platyhelminthes</taxon>
        <taxon>Cestoda</taxon>
        <taxon>Eucestoda</taxon>
        <taxon>Cyclophyllidea</taxon>
        <taxon>Taeniidae</taxon>
        <taxon>Echinococcus</taxon>
        <taxon>Echinococcus granulosus group</taxon>
    </lineage>
</organism>
<protein>
    <submittedName>
        <fullName evidence="1 3">Uncharacterized protein</fullName>
    </submittedName>
</protein>
<reference evidence="1 2" key="1">
    <citation type="journal article" date="2013" name="Nature">
        <title>The genomes of four tapeworm species reveal adaptations to parasitism.</title>
        <authorList>
            <person name="Tsai I.J."/>
            <person name="Zarowiecki M."/>
            <person name="Holroyd N."/>
            <person name="Garciarrubio A."/>
            <person name="Sanchez-Flores A."/>
            <person name="Brooks K.L."/>
            <person name="Tracey A."/>
            <person name="Bobes R.J."/>
            <person name="Fragoso G."/>
            <person name="Sciutto E."/>
            <person name="Aslett M."/>
            <person name="Beasley H."/>
            <person name="Bennett H.M."/>
            <person name="Cai J."/>
            <person name="Camicia F."/>
            <person name="Clark R."/>
            <person name="Cucher M."/>
            <person name="De Silva N."/>
            <person name="Day T.A."/>
            <person name="Deplazes P."/>
            <person name="Estrada K."/>
            <person name="Fernandez C."/>
            <person name="Holland P.W."/>
            <person name="Hou J."/>
            <person name="Hu S."/>
            <person name="Huckvale T."/>
            <person name="Hung S.S."/>
            <person name="Kamenetzky L."/>
            <person name="Keane J.A."/>
            <person name="Kiss F."/>
            <person name="Koziol U."/>
            <person name="Lambert O."/>
            <person name="Liu K."/>
            <person name="Luo X."/>
            <person name="Luo Y."/>
            <person name="Macchiaroli N."/>
            <person name="Nichol S."/>
            <person name="Paps J."/>
            <person name="Parkinson J."/>
            <person name="Pouchkina-Stantcheva N."/>
            <person name="Riddiford N."/>
            <person name="Rosenzvit M."/>
            <person name="Salinas G."/>
            <person name="Wasmuth J.D."/>
            <person name="Zamanian M."/>
            <person name="Zheng Y."/>
            <person name="Cai X."/>
            <person name="Soberon X."/>
            <person name="Olson P.D."/>
            <person name="Laclette J.P."/>
            <person name="Brehm K."/>
            <person name="Berriman M."/>
            <person name="Garciarrubio A."/>
            <person name="Bobes R.J."/>
            <person name="Fragoso G."/>
            <person name="Sanchez-Flores A."/>
            <person name="Estrada K."/>
            <person name="Cevallos M.A."/>
            <person name="Morett E."/>
            <person name="Gonzalez V."/>
            <person name="Portillo T."/>
            <person name="Ochoa-Leyva A."/>
            <person name="Jose M.V."/>
            <person name="Sciutto E."/>
            <person name="Landa A."/>
            <person name="Jimenez L."/>
            <person name="Valdes V."/>
            <person name="Carrero J.C."/>
            <person name="Larralde C."/>
            <person name="Morales-Montor J."/>
            <person name="Limon-Lason J."/>
            <person name="Soberon X."/>
            <person name="Laclette J.P."/>
        </authorList>
    </citation>
    <scope>NUCLEOTIDE SEQUENCE [LARGE SCALE GENOMIC DNA]</scope>
</reference>
<dbReference type="WBParaSite" id="EgrG_000869900">
    <property type="protein sequence ID" value="EgrG_000869900"/>
    <property type="gene ID" value="EgrG_000869900"/>
</dbReference>
<accession>A0A068WFA4</accession>
<gene>
    <name evidence="1" type="ORF">EgrG_000869900</name>
</gene>
<dbReference type="AlphaFoldDB" id="A0A068WFA4"/>
<evidence type="ECO:0000313" key="3">
    <source>
        <dbReference type="WBParaSite" id="EgrG_000869900"/>
    </source>
</evidence>
<sequence>MAVALVHSLCRAYIFCPRSLGTLQPPLRPSNVPYVFFCLQGSLGAQQLS</sequence>
<dbReference type="EMBL" id="LK028576">
    <property type="protein sequence ID" value="CDS16277.1"/>
    <property type="molecule type" value="Genomic_DNA"/>
</dbReference>
<proteinExistence type="predicted"/>
<evidence type="ECO:0000313" key="1">
    <source>
        <dbReference type="EMBL" id="CDS16277.1"/>
    </source>
</evidence>